<dbReference type="InterPro" id="IPR024185">
    <property type="entry name" value="FTHF_cligase-like_sf"/>
</dbReference>
<comment type="similarity">
    <text evidence="1 5">Belongs to the 5-formyltetrahydrofolate cyclo-ligase family.</text>
</comment>
<dbReference type="GO" id="GO:0005524">
    <property type="term" value="F:ATP binding"/>
    <property type="evidence" value="ECO:0007669"/>
    <property type="project" value="UniProtKB-KW"/>
</dbReference>
<keyword evidence="7" id="KW-1185">Reference proteome</keyword>
<feature type="binding site" evidence="4">
    <location>
        <position position="56"/>
    </location>
    <ligand>
        <name>substrate</name>
    </ligand>
</feature>
<dbReference type="AlphaFoldDB" id="A0A1G7VWC5"/>
<dbReference type="Pfam" id="PF01812">
    <property type="entry name" value="5-FTHF_cyc-lig"/>
    <property type="match status" value="1"/>
</dbReference>
<dbReference type="PIRSF" id="PIRSF006806">
    <property type="entry name" value="FTHF_cligase"/>
    <property type="match status" value="1"/>
</dbReference>
<evidence type="ECO:0000256" key="5">
    <source>
        <dbReference type="RuleBase" id="RU361279"/>
    </source>
</evidence>
<gene>
    <name evidence="6" type="ORF">SAMN04488136_10117</name>
</gene>
<dbReference type="InterPro" id="IPR037171">
    <property type="entry name" value="NagB/RpiA_transferase-like"/>
</dbReference>
<dbReference type="GO" id="GO:0035999">
    <property type="term" value="P:tetrahydrofolate interconversion"/>
    <property type="evidence" value="ECO:0007669"/>
    <property type="project" value="TreeGrafter"/>
</dbReference>
<protein>
    <recommendedName>
        <fullName evidence="5">5-formyltetrahydrofolate cyclo-ligase</fullName>
        <ecNumber evidence="5">6.3.3.2</ecNumber>
    </recommendedName>
</protein>
<keyword evidence="5" id="KW-0460">Magnesium</keyword>
<evidence type="ECO:0000256" key="2">
    <source>
        <dbReference type="ARBA" id="ARBA00022741"/>
    </source>
</evidence>
<keyword evidence="2 4" id="KW-0547">Nucleotide-binding</keyword>
<dbReference type="OrthoDB" id="9801938at2"/>
<keyword evidence="3 4" id="KW-0067">ATP-binding</keyword>
<dbReference type="Gene3D" id="3.40.50.10420">
    <property type="entry name" value="NagB/RpiA/CoA transferase-like"/>
    <property type="match status" value="1"/>
</dbReference>
<dbReference type="InterPro" id="IPR002698">
    <property type="entry name" value="FTHF_cligase"/>
</dbReference>
<evidence type="ECO:0000313" key="7">
    <source>
        <dbReference type="Proteomes" id="UP000198854"/>
    </source>
</evidence>
<organism evidence="6 7">
    <name type="scientific">Vibrio xiamenensis</name>
    <dbReference type="NCBI Taxonomy" id="861298"/>
    <lineage>
        <taxon>Bacteria</taxon>
        <taxon>Pseudomonadati</taxon>
        <taxon>Pseudomonadota</taxon>
        <taxon>Gammaproteobacteria</taxon>
        <taxon>Vibrionales</taxon>
        <taxon>Vibrionaceae</taxon>
        <taxon>Vibrio</taxon>
    </lineage>
</organism>
<dbReference type="STRING" id="861298.SAMN04488136_10117"/>
<dbReference type="EMBL" id="FNDD01000001">
    <property type="protein sequence ID" value="SDG64027.1"/>
    <property type="molecule type" value="Genomic_DNA"/>
</dbReference>
<evidence type="ECO:0000256" key="4">
    <source>
        <dbReference type="PIRSR" id="PIRSR006806-1"/>
    </source>
</evidence>
<feature type="binding site" evidence="4">
    <location>
        <position position="51"/>
    </location>
    <ligand>
        <name>substrate</name>
    </ligand>
</feature>
<accession>A0A1G7VWC5</accession>
<comment type="catalytic activity">
    <reaction evidence="5">
        <text>(6S)-5-formyl-5,6,7,8-tetrahydrofolate + ATP = (6R)-5,10-methenyltetrahydrofolate + ADP + phosphate</text>
        <dbReference type="Rhea" id="RHEA:10488"/>
        <dbReference type="ChEBI" id="CHEBI:30616"/>
        <dbReference type="ChEBI" id="CHEBI:43474"/>
        <dbReference type="ChEBI" id="CHEBI:57455"/>
        <dbReference type="ChEBI" id="CHEBI:57457"/>
        <dbReference type="ChEBI" id="CHEBI:456216"/>
        <dbReference type="EC" id="6.3.3.2"/>
    </reaction>
</comment>
<feature type="binding site" evidence="4">
    <location>
        <begin position="5"/>
        <end position="9"/>
    </location>
    <ligand>
        <name>ATP</name>
        <dbReference type="ChEBI" id="CHEBI:30616"/>
    </ligand>
</feature>
<dbReference type="PANTHER" id="PTHR23407">
    <property type="entry name" value="ATPASE INHIBITOR/5-FORMYLTETRAHYDROFOLATE CYCLO-LIGASE"/>
    <property type="match status" value="1"/>
</dbReference>
<dbReference type="NCBIfam" id="TIGR02727">
    <property type="entry name" value="MTHFS_bact"/>
    <property type="match status" value="1"/>
</dbReference>
<dbReference type="SUPFAM" id="SSF100950">
    <property type="entry name" value="NagB/RpiA/CoA transferase-like"/>
    <property type="match status" value="1"/>
</dbReference>
<comment type="cofactor">
    <cofactor evidence="5">
        <name>Mg(2+)</name>
        <dbReference type="ChEBI" id="CHEBI:18420"/>
    </cofactor>
</comment>
<keyword evidence="6" id="KW-0436">Ligase</keyword>
<keyword evidence="5" id="KW-0479">Metal-binding</keyword>
<evidence type="ECO:0000256" key="3">
    <source>
        <dbReference type="ARBA" id="ARBA00022840"/>
    </source>
</evidence>
<name>A0A1G7VWC5_9VIBR</name>
<dbReference type="GO" id="GO:0046872">
    <property type="term" value="F:metal ion binding"/>
    <property type="evidence" value="ECO:0007669"/>
    <property type="project" value="UniProtKB-KW"/>
</dbReference>
<dbReference type="GO" id="GO:0030272">
    <property type="term" value="F:5-formyltetrahydrofolate cyclo-ligase activity"/>
    <property type="evidence" value="ECO:0007669"/>
    <property type="project" value="UniProtKB-EC"/>
</dbReference>
<dbReference type="EC" id="6.3.3.2" evidence="5"/>
<evidence type="ECO:0000313" key="6">
    <source>
        <dbReference type="EMBL" id="SDG64027.1"/>
    </source>
</evidence>
<proteinExistence type="inferred from homology"/>
<dbReference type="GO" id="GO:0009396">
    <property type="term" value="P:folic acid-containing compound biosynthetic process"/>
    <property type="evidence" value="ECO:0007669"/>
    <property type="project" value="TreeGrafter"/>
</dbReference>
<reference evidence="6 7" key="1">
    <citation type="submission" date="2016-10" db="EMBL/GenBank/DDBJ databases">
        <authorList>
            <person name="de Groot N.N."/>
        </authorList>
    </citation>
    <scope>NUCLEOTIDE SEQUENCE [LARGE SCALE GENOMIC DNA]</scope>
    <source>
        <strain evidence="6 7">CGMCC 1.10228</strain>
    </source>
</reference>
<dbReference type="RefSeq" id="WP_093267991.1">
    <property type="nucleotide sequence ID" value="NZ_FNDD01000001.1"/>
</dbReference>
<dbReference type="PANTHER" id="PTHR23407:SF1">
    <property type="entry name" value="5-FORMYLTETRAHYDROFOLATE CYCLO-LIGASE"/>
    <property type="match status" value="1"/>
</dbReference>
<dbReference type="Proteomes" id="UP000198854">
    <property type="component" value="Unassembled WGS sequence"/>
</dbReference>
<sequence length="198" mass="22822">MAQTRRQFRQTIRQLRQQLSDEEQRQAAEQLIQQCQSLPEIAASQHIALYLANDGEIDTMPLISWLWQQGKQVYLPVLHPFSEGHLLFLHFDANTPMTANKFRIQEPKLDQTKVKPVNQLDLVFTPLVGFDSQGHRLGMGGGYYDRTFANWFATGIGPTPIGLAHNCQHVEQLPTENWDVPLPKIVTPQRIWQWELLN</sequence>
<feature type="binding site" evidence="4">
    <location>
        <begin position="136"/>
        <end position="144"/>
    </location>
    <ligand>
        <name>ATP</name>
        <dbReference type="ChEBI" id="CHEBI:30616"/>
    </ligand>
</feature>
<evidence type="ECO:0000256" key="1">
    <source>
        <dbReference type="ARBA" id="ARBA00010638"/>
    </source>
</evidence>